<organism evidence="7 8">
    <name type="scientific">Streptomyces tremellae</name>
    <dbReference type="NCBI Taxonomy" id="1124239"/>
    <lineage>
        <taxon>Bacteria</taxon>
        <taxon>Bacillati</taxon>
        <taxon>Actinomycetota</taxon>
        <taxon>Actinomycetes</taxon>
        <taxon>Kitasatosporales</taxon>
        <taxon>Streptomycetaceae</taxon>
        <taxon>Streptomyces</taxon>
    </lineage>
</organism>
<dbReference type="PANTHER" id="PTHR39192:SF1">
    <property type="entry name" value="IRON UPTAKE SYSTEM COMPONENT EFEO"/>
    <property type="match status" value="1"/>
</dbReference>
<evidence type="ECO:0000256" key="1">
    <source>
        <dbReference type="ARBA" id="ARBA00004196"/>
    </source>
</evidence>
<feature type="transmembrane region" description="Helical" evidence="5">
    <location>
        <begin position="33"/>
        <end position="54"/>
    </location>
</feature>
<comment type="subcellular location">
    <subcellularLocation>
        <location evidence="1">Cell envelope</location>
    </subcellularLocation>
</comment>
<feature type="domain" description="Imelysin-like" evidence="6">
    <location>
        <begin position="188"/>
        <end position="403"/>
    </location>
</feature>
<feature type="compositionally biased region" description="Basic and acidic residues" evidence="4">
    <location>
        <begin position="378"/>
        <end position="388"/>
    </location>
</feature>
<keyword evidence="5" id="KW-0812">Transmembrane</keyword>
<comment type="caution">
    <text evidence="7">The sequence shown here is derived from an EMBL/GenBank/DDBJ whole genome shotgun (WGS) entry which is preliminary data.</text>
</comment>
<sequence length="427" mass="44552">MPIRDDFQDAPPPSRPDAPAPDGRPVRRVRRGWVLFAACAVVAAAGGGLAVALASGGDEPAAAFVGVADGLRHTAVEASSSADQCGKGWTDPRPGLQVFDVHNVATDAAEVYLTDSSGALLGEIDGLGPGTTRPIQVQLGRGSYTFRCLVEDTDAVDGPVVKVAKGPAAGGPAVSPVNQHDVIPPTLTYQKWVADGFKGVLGRVGTLRAAVDGGDLAAARKAWLPAHLAYTRLGGAYGAFGDLGGAIDGTDAGLPDGVHDKAFSGFHRVEYGLWHGESAARLKAPTDQLAKDLKDLSDEWSTTRMDPLDTGLRAHEITEDSIQLDLTGRSDFGSGTSLATARAGLDGTAELLDVLHPLLAPRDPGLPGLDAALTTAEKDLDASREDGTWRAPDSLSRPERERLNADFGDLAERLAPVAVIFDIRRTS</sequence>
<proteinExistence type="inferred from homology"/>
<protein>
    <submittedName>
        <fullName evidence="7">EfeM/EfeO family lipoprotein</fullName>
    </submittedName>
</protein>
<feature type="region of interest" description="Disordered" evidence="4">
    <location>
        <begin position="378"/>
        <end position="400"/>
    </location>
</feature>
<dbReference type="InterPro" id="IPR038352">
    <property type="entry name" value="Imelysin_sf"/>
</dbReference>
<comment type="similarity">
    <text evidence="2">Belongs to the EfeM/EfeO family.</text>
</comment>
<keyword evidence="7" id="KW-0449">Lipoprotein</keyword>
<keyword evidence="8" id="KW-1185">Reference proteome</keyword>
<dbReference type="EMBL" id="BAABEP010000082">
    <property type="protein sequence ID" value="GAA3759487.1"/>
    <property type="molecule type" value="Genomic_DNA"/>
</dbReference>
<evidence type="ECO:0000256" key="5">
    <source>
        <dbReference type="SAM" id="Phobius"/>
    </source>
</evidence>
<evidence type="ECO:0000256" key="4">
    <source>
        <dbReference type="SAM" id="MobiDB-lite"/>
    </source>
</evidence>
<feature type="region of interest" description="Disordered" evidence="4">
    <location>
        <begin position="1"/>
        <end position="25"/>
    </location>
</feature>
<name>A0ABP7GBD4_9ACTN</name>
<keyword evidence="5" id="KW-1133">Transmembrane helix</keyword>
<dbReference type="Proteomes" id="UP001499884">
    <property type="component" value="Unassembled WGS sequence"/>
</dbReference>
<dbReference type="CDD" id="cd14656">
    <property type="entry name" value="Imelysin-like_EfeO"/>
    <property type="match status" value="1"/>
</dbReference>
<dbReference type="PANTHER" id="PTHR39192">
    <property type="entry name" value="IRON UPTAKE SYSTEM COMPONENT EFEO"/>
    <property type="match status" value="1"/>
</dbReference>
<accession>A0ABP7GBD4</accession>
<dbReference type="InterPro" id="IPR034981">
    <property type="entry name" value="Imelysin-like_EfeO/Algp7"/>
</dbReference>
<feature type="compositionally biased region" description="Pro residues" evidence="4">
    <location>
        <begin position="10"/>
        <end position="19"/>
    </location>
</feature>
<evidence type="ECO:0000256" key="3">
    <source>
        <dbReference type="ARBA" id="ARBA00022729"/>
    </source>
</evidence>
<dbReference type="InterPro" id="IPR050894">
    <property type="entry name" value="EfeM/EfeO_iron_uptake"/>
</dbReference>
<dbReference type="RefSeq" id="WP_345655073.1">
    <property type="nucleotide sequence ID" value="NZ_BAABEP010000082.1"/>
</dbReference>
<dbReference type="Gene3D" id="1.20.1420.20">
    <property type="entry name" value="M75 peptidase, HXXE motif"/>
    <property type="match status" value="1"/>
</dbReference>
<evidence type="ECO:0000313" key="7">
    <source>
        <dbReference type="EMBL" id="GAA3759487.1"/>
    </source>
</evidence>
<evidence type="ECO:0000256" key="2">
    <source>
        <dbReference type="ARBA" id="ARBA00005989"/>
    </source>
</evidence>
<gene>
    <name evidence="7" type="ORF">GCM10023082_62400</name>
</gene>
<evidence type="ECO:0000313" key="8">
    <source>
        <dbReference type="Proteomes" id="UP001499884"/>
    </source>
</evidence>
<dbReference type="InterPro" id="IPR018976">
    <property type="entry name" value="Imelysin-like"/>
</dbReference>
<keyword evidence="5" id="KW-0472">Membrane</keyword>
<keyword evidence="3" id="KW-0732">Signal</keyword>
<evidence type="ECO:0000259" key="6">
    <source>
        <dbReference type="Pfam" id="PF09375"/>
    </source>
</evidence>
<dbReference type="Pfam" id="PF09375">
    <property type="entry name" value="Peptidase_M75"/>
    <property type="match status" value="1"/>
</dbReference>
<reference evidence="8" key="1">
    <citation type="journal article" date="2019" name="Int. J. Syst. Evol. Microbiol.">
        <title>The Global Catalogue of Microorganisms (GCM) 10K type strain sequencing project: providing services to taxonomists for standard genome sequencing and annotation.</title>
        <authorList>
            <consortium name="The Broad Institute Genomics Platform"/>
            <consortium name="The Broad Institute Genome Sequencing Center for Infectious Disease"/>
            <person name="Wu L."/>
            <person name="Ma J."/>
        </authorList>
    </citation>
    <scope>NUCLEOTIDE SEQUENCE [LARGE SCALE GENOMIC DNA]</scope>
    <source>
        <strain evidence="8">JCM 30846</strain>
    </source>
</reference>